<gene>
    <name evidence="1" type="ORF">OLC1_LOCUS14450</name>
</gene>
<evidence type="ECO:0000313" key="1">
    <source>
        <dbReference type="EMBL" id="CAI9105842.1"/>
    </source>
</evidence>
<dbReference type="AlphaFoldDB" id="A0AAV1DG81"/>
<organism evidence="1 2">
    <name type="scientific">Oldenlandia corymbosa var. corymbosa</name>
    <dbReference type="NCBI Taxonomy" id="529605"/>
    <lineage>
        <taxon>Eukaryota</taxon>
        <taxon>Viridiplantae</taxon>
        <taxon>Streptophyta</taxon>
        <taxon>Embryophyta</taxon>
        <taxon>Tracheophyta</taxon>
        <taxon>Spermatophyta</taxon>
        <taxon>Magnoliopsida</taxon>
        <taxon>eudicotyledons</taxon>
        <taxon>Gunneridae</taxon>
        <taxon>Pentapetalae</taxon>
        <taxon>asterids</taxon>
        <taxon>lamiids</taxon>
        <taxon>Gentianales</taxon>
        <taxon>Rubiaceae</taxon>
        <taxon>Rubioideae</taxon>
        <taxon>Spermacoceae</taxon>
        <taxon>Hedyotis-Oldenlandia complex</taxon>
        <taxon>Oldenlandia</taxon>
    </lineage>
</organism>
<evidence type="ECO:0000313" key="2">
    <source>
        <dbReference type="Proteomes" id="UP001161247"/>
    </source>
</evidence>
<reference evidence="1" key="1">
    <citation type="submission" date="2023-03" db="EMBL/GenBank/DDBJ databases">
        <authorList>
            <person name="Julca I."/>
        </authorList>
    </citation>
    <scope>NUCLEOTIDE SEQUENCE</scope>
</reference>
<name>A0AAV1DG81_OLDCO</name>
<sequence length="103" mass="11288">MALFGQNETKTKISHQKKHRFGWYGHRPNQHLTAGSPSSVVASGVVQEKEDIFGEVPGEHGRLRCRLRAQLTAQGLAIGKMDGTDAVHLKQDSTVAVLLFPGR</sequence>
<protein>
    <submittedName>
        <fullName evidence="1">OLC1v1004859C1</fullName>
    </submittedName>
</protein>
<proteinExistence type="predicted"/>
<dbReference type="EMBL" id="OX459122">
    <property type="protein sequence ID" value="CAI9105842.1"/>
    <property type="molecule type" value="Genomic_DNA"/>
</dbReference>
<keyword evidence="2" id="KW-1185">Reference proteome</keyword>
<dbReference type="Proteomes" id="UP001161247">
    <property type="component" value="Chromosome 5"/>
</dbReference>
<accession>A0AAV1DG81</accession>